<protein>
    <recommendedName>
        <fullName evidence="4">ATP synthase F0 subunit 8</fullName>
    </recommendedName>
</protein>
<keyword evidence="1" id="KW-0472">Membrane</keyword>
<organism evidence="2 3">
    <name type="scientific">Tegillarca granosa</name>
    <name type="common">Malaysian cockle</name>
    <name type="synonym">Anadara granosa</name>
    <dbReference type="NCBI Taxonomy" id="220873"/>
    <lineage>
        <taxon>Eukaryota</taxon>
        <taxon>Metazoa</taxon>
        <taxon>Spiralia</taxon>
        <taxon>Lophotrochozoa</taxon>
        <taxon>Mollusca</taxon>
        <taxon>Bivalvia</taxon>
        <taxon>Autobranchia</taxon>
        <taxon>Pteriomorphia</taxon>
        <taxon>Arcoida</taxon>
        <taxon>Arcoidea</taxon>
        <taxon>Arcidae</taxon>
        <taxon>Tegillarca</taxon>
    </lineage>
</organism>
<keyword evidence="1" id="KW-1133">Transmembrane helix</keyword>
<keyword evidence="1" id="KW-0812">Transmembrane</keyword>
<evidence type="ECO:0000256" key="1">
    <source>
        <dbReference type="SAM" id="Phobius"/>
    </source>
</evidence>
<name>A0ABQ9EVC2_TEGGR</name>
<dbReference type="Proteomes" id="UP001217089">
    <property type="component" value="Unassembled WGS sequence"/>
</dbReference>
<dbReference type="EMBL" id="JARBDR010000686">
    <property type="protein sequence ID" value="KAJ8307901.1"/>
    <property type="molecule type" value="Genomic_DNA"/>
</dbReference>
<comment type="caution">
    <text evidence="2">The sequence shown here is derived from an EMBL/GenBank/DDBJ whole genome shotgun (WGS) entry which is preliminary data.</text>
</comment>
<gene>
    <name evidence="2" type="ORF">KUTeg_014548</name>
</gene>
<sequence length="64" mass="7593">MLFGGFILLSLYYLLIFFCYKSVVHHIENYLIKKLTAEIKTKFLSFISLELLLNKKIINSKKCF</sequence>
<evidence type="ECO:0000313" key="2">
    <source>
        <dbReference type="EMBL" id="KAJ8307901.1"/>
    </source>
</evidence>
<accession>A0ABQ9EVC2</accession>
<evidence type="ECO:0008006" key="4">
    <source>
        <dbReference type="Google" id="ProtNLM"/>
    </source>
</evidence>
<feature type="transmembrane region" description="Helical" evidence="1">
    <location>
        <begin position="6"/>
        <end position="24"/>
    </location>
</feature>
<proteinExistence type="predicted"/>
<keyword evidence="3" id="KW-1185">Reference proteome</keyword>
<reference evidence="2 3" key="1">
    <citation type="submission" date="2022-12" db="EMBL/GenBank/DDBJ databases">
        <title>Chromosome-level genome of Tegillarca granosa.</title>
        <authorList>
            <person name="Kim J."/>
        </authorList>
    </citation>
    <scope>NUCLEOTIDE SEQUENCE [LARGE SCALE GENOMIC DNA]</scope>
    <source>
        <strain evidence="2">Teg-2019</strain>
        <tissue evidence="2">Adductor muscle</tissue>
    </source>
</reference>
<evidence type="ECO:0000313" key="3">
    <source>
        <dbReference type="Proteomes" id="UP001217089"/>
    </source>
</evidence>